<keyword evidence="1" id="KW-0175">Coiled coil</keyword>
<evidence type="ECO:0008006" key="5">
    <source>
        <dbReference type="Google" id="ProtNLM"/>
    </source>
</evidence>
<feature type="region of interest" description="Disordered" evidence="2">
    <location>
        <begin position="130"/>
        <end position="149"/>
    </location>
</feature>
<keyword evidence="4" id="KW-1185">Reference proteome</keyword>
<proteinExistence type="predicted"/>
<feature type="coiled-coil region" evidence="1">
    <location>
        <begin position="46"/>
        <end position="73"/>
    </location>
</feature>
<sequence length="149" mass="16326">MSDPAEGRTGRPEIDDLLDLADAEERALTETSAVNQAENVVAASRQDDLAAEHKALHERCRQTEEELQAAKDSGDADRIAAARAAREEANAEFARRSPVLIAEAQQLLGARLERSGEFLDQMGTVWRSQARAHDALAGRRAPEAEDPRR</sequence>
<evidence type="ECO:0000313" key="4">
    <source>
        <dbReference type="Proteomes" id="UP001595698"/>
    </source>
</evidence>
<evidence type="ECO:0000313" key="3">
    <source>
        <dbReference type="EMBL" id="MFC3986630.1"/>
    </source>
</evidence>
<reference evidence="4" key="1">
    <citation type="journal article" date="2019" name="Int. J. Syst. Evol. Microbiol.">
        <title>The Global Catalogue of Microorganisms (GCM) 10K type strain sequencing project: providing services to taxonomists for standard genome sequencing and annotation.</title>
        <authorList>
            <consortium name="The Broad Institute Genomics Platform"/>
            <consortium name="The Broad Institute Genome Sequencing Center for Infectious Disease"/>
            <person name="Wu L."/>
            <person name="Ma J."/>
        </authorList>
    </citation>
    <scope>NUCLEOTIDE SEQUENCE [LARGE SCALE GENOMIC DNA]</scope>
    <source>
        <strain evidence="4">TBRC 7912</strain>
    </source>
</reference>
<organism evidence="3 4">
    <name type="scientific">Streptosporangium jomthongense</name>
    <dbReference type="NCBI Taxonomy" id="1193683"/>
    <lineage>
        <taxon>Bacteria</taxon>
        <taxon>Bacillati</taxon>
        <taxon>Actinomycetota</taxon>
        <taxon>Actinomycetes</taxon>
        <taxon>Streptosporangiales</taxon>
        <taxon>Streptosporangiaceae</taxon>
        <taxon>Streptosporangium</taxon>
    </lineage>
</organism>
<feature type="compositionally biased region" description="Basic and acidic residues" evidence="2">
    <location>
        <begin position="131"/>
        <end position="149"/>
    </location>
</feature>
<dbReference type="RefSeq" id="WP_386196988.1">
    <property type="nucleotide sequence ID" value="NZ_JBHSBC010000060.1"/>
</dbReference>
<name>A0ABV8FG57_9ACTN</name>
<gene>
    <name evidence="3" type="ORF">ACFOYY_41320</name>
</gene>
<comment type="caution">
    <text evidence="3">The sequence shown here is derived from an EMBL/GenBank/DDBJ whole genome shotgun (WGS) entry which is preliminary data.</text>
</comment>
<accession>A0ABV8FG57</accession>
<dbReference type="EMBL" id="JBHSBC010000060">
    <property type="protein sequence ID" value="MFC3986630.1"/>
    <property type="molecule type" value="Genomic_DNA"/>
</dbReference>
<evidence type="ECO:0000256" key="2">
    <source>
        <dbReference type="SAM" id="MobiDB-lite"/>
    </source>
</evidence>
<evidence type="ECO:0000256" key="1">
    <source>
        <dbReference type="SAM" id="Coils"/>
    </source>
</evidence>
<protein>
    <recommendedName>
        <fullName evidence="5">ATPase</fullName>
    </recommendedName>
</protein>
<dbReference type="Proteomes" id="UP001595698">
    <property type="component" value="Unassembled WGS sequence"/>
</dbReference>